<reference evidence="1 2" key="1">
    <citation type="journal article" date="2014" name="Genome Announc.">
        <title>Draft genome sequences of eight enterohepatic helicobacter species isolated from both laboratory and wild rodents.</title>
        <authorList>
            <person name="Sheh A."/>
            <person name="Shen Z."/>
            <person name="Fox J.G."/>
        </authorList>
    </citation>
    <scope>NUCLEOTIDE SEQUENCE [LARGE SCALE GENOMIC DNA]</scope>
    <source>
        <strain evidence="1 2">Missouri</strain>
    </source>
</reference>
<dbReference type="AlphaFoldDB" id="A0A6D2CBK4"/>
<organism evidence="1 2">
    <name type="scientific">Helicobacter bilis</name>
    <dbReference type="NCBI Taxonomy" id="37372"/>
    <lineage>
        <taxon>Bacteria</taxon>
        <taxon>Pseudomonadati</taxon>
        <taxon>Campylobacterota</taxon>
        <taxon>Epsilonproteobacteria</taxon>
        <taxon>Campylobacterales</taxon>
        <taxon>Helicobacteraceae</taxon>
        <taxon>Helicobacter</taxon>
    </lineage>
</organism>
<gene>
    <name evidence="1" type="ORF">LS77_002475</name>
</gene>
<dbReference type="EMBL" id="JRPH02000005">
    <property type="protein sequence ID" value="TLE05796.1"/>
    <property type="molecule type" value="Genomic_DNA"/>
</dbReference>
<comment type="caution">
    <text evidence="1">The sequence shown here is derived from an EMBL/GenBank/DDBJ whole genome shotgun (WGS) entry which is preliminary data.</text>
</comment>
<dbReference type="GeneID" id="60657301"/>
<protein>
    <submittedName>
        <fullName evidence="1">Uncharacterized protein</fullName>
    </submittedName>
</protein>
<proteinExistence type="predicted"/>
<name>A0A6D2CBK4_9HELI</name>
<dbReference type="Proteomes" id="UP000029870">
    <property type="component" value="Unassembled WGS sequence"/>
</dbReference>
<accession>A0A6D2CBK4</accession>
<sequence length="75" mass="8772">MKAKKYKDINEMYENAHRPCVDCKKGGIMGDDVYEYVCGASLKKYETCKHKEYIRNIHNIYMEALIKAYENGGKE</sequence>
<dbReference type="RefSeq" id="WP_004088380.1">
    <property type="nucleotide sequence ID" value="NZ_JAERIZ010000049.1"/>
</dbReference>
<evidence type="ECO:0000313" key="1">
    <source>
        <dbReference type="EMBL" id="TLE05796.1"/>
    </source>
</evidence>
<evidence type="ECO:0000313" key="2">
    <source>
        <dbReference type="Proteomes" id="UP000029870"/>
    </source>
</evidence>